<dbReference type="Gene3D" id="2.170.270.10">
    <property type="entry name" value="SET domain"/>
    <property type="match status" value="1"/>
</dbReference>
<comment type="catalytic activity">
    <reaction evidence="6">
        <text>L-lysyl(27)-[histone H3] + 3 S-adenosyl-L-methionine = N(6),N(6),N(6)-trimethyl-L-lysyl(27)-[histone H3] + 3 S-adenosyl-L-homocysteine + 3 H(+)</text>
        <dbReference type="Rhea" id="RHEA:60292"/>
        <dbReference type="Rhea" id="RHEA-COMP:15535"/>
        <dbReference type="Rhea" id="RHEA-COMP:15548"/>
        <dbReference type="ChEBI" id="CHEBI:15378"/>
        <dbReference type="ChEBI" id="CHEBI:29969"/>
        <dbReference type="ChEBI" id="CHEBI:57856"/>
        <dbReference type="ChEBI" id="CHEBI:59789"/>
        <dbReference type="ChEBI" id="CHEBI:61961"/>
        <dbReference type="EC" id="2.1.1.356"/>
    </reaction>
</comment>
<dbReference type="SMART" id="SM00317">
    <property type="entry name" value="SET"/>
    <property type="match status" value="1"/>
</dbReference>
<evidence type="ECO:0000256" key="5">
    <source>
        <dbReference type="ARBA" id="ARBA00023163"/>
    </source>
</evidence>
<gene>
    <name evidence="10" type="ORF">DDE83_000913</name>
</gene>
<dbReference type="SUPFAM" id="SSF82199">
    <property type="entry name" value="SET domain"/>
    <property type="match status" value="1"/>
</dbReference>
<evidence type="ECO:0000256" key="3">
    <source>
        <dbReference type="ARBA" id="ARBA00022691"/>
    </source>
</evidence>
<dbReference type="InterPro" id="IPR001214">
    <property type="entry name" value="SET_dom"/>
</dbReference>
<feature type="compositionally biased region" description="Basic and acidic residues" evidence="7">
    <location>
        <begin position="98"/>
        <end position="107"/>
    </location>
</feature>
<feature type="region of interest" description="Disordered" evidence="7">
    <location>
        <begin position="1"/>
        <end position="120"/>
    </location>
</feature>
<feature type="region of interest" description="Disordered" evidence="7">
    <location>
        <begin position="1211"/>
        <end position="1233"/>
    </location>
</feature>
<feature type="compositionally biased region" description="Basic and acidic residues" evidence="7">
    <location>
        <begin position="408"/>
        <end position="423"/>
    </location>
</feature>
<dbReference type="STRING" id="183478.A0A364NF08"/>
<keyword evidence="2" id="KW-0808">Transferase</keyword>
<feature type="compositionally biased region" description="Low complexity" evidence="7">
    <location>
        <begin position="320"/>
        <end position="336"/>
    </location>
</feature>
<evidence type="ECO:0000313" key="11">
    <source>
        <dbReference type="Proteomes" id="UP000249619"/>
    </source>
</evidence>
<feature type="domain" description="CXC" evidence="9">
    <location>
        <begin position="951"/>
        <end position="1060"/>
    </location>
</feature>
<dbReference type="PANTHER" id="PTHR45747">
    <property type="entry name" value="HISTONE-LYSINE N-METHYLTRANSFERASE E(Z)"/>
    <property type="match status" value="1"/>
</dbReference>
<keyword evidence="3" id="KW-0949">S-adenosyl-L-methionine</keyword>
<dbReference type="PANTHER" id="PTHR45747:SF4">
    <property type="entry name" value="HISTONE-LYSINE N-METHYLTRANSFERASE E(Z)"/>
    <property type="match status" value="1"/>
</dbReference>
<dbReference type="InterPro" id="IPR041355">
    <property type="entry name" value="Pre-SET_CXC"/>
</dbReference>
<feature type="compositionally biased region" description="Basic residues" evidence="7">
    <location>
        <begin position="342"/>
        <end position="351"/>
    </location>
</feature>
<feature type="compositionally biased region" description="Acidic residues" evidence="7">
    <location>
        <begin position="1332"/>
        <end position="1341"/>
    </location>
</feature>
<accession>A0A364NF08</accession>
<feature type="compositionally biased region" description="Polar residues" evidence="7">
    <location>
        <begin position="371"/>
        <end position="383"/>
    </location>
</feature>
<proteinExistence type="predicted"/>
<dbReference type="GO" id="GO:0140951">
    <property type="term" value="F:histone H3K27 trimethyltransferase activity"/>
    <property type="evidence" value="ECO:0007669"/>
    <property type="project" value="UniProtKB-EC"/>
</dbReference>
<name>A0A364NF08_STELY</name>
<feature type="region of interest" description="Disordered" evidence="7">
    <location>
        <begin position="1266"/>
        <end position="1407"/>
    </location>
</feature>
<keyword evidence="4" id="KW-0805">Transcription regulation</keyword>
<evidence type="ECO:0000256" key="4">
    <source>
        <dbReference type="ARBA" id="ARBA00023015"/>
    </source>
</evidence>
<feature type="domain" description="SET" evidence="8">
    <location>
        <begin position="1070"/>
        <end position="1192"/>
    </location>
</feature>
<dbReference type="PROSITE" id="PS50280">
    <property type="entry name" value="SET"/>
    <property type="match status" value="1"/>
</dbReference>
<dbReference type="GO" id="GO:0032259">
    <property type="term" value="P:methylation"/>
    <property type="evidence" value="ECO:0007669"/>
    <property type="project" value="UniProtKB-KW"/>
</dbReference>
<feature type="region of interest" description="Disordered" evidence="7">
    <location>
        <begin position="875"/>
        <end position="909"/>
    </location>
</feature>
<keyword evidence="1" id="KW-0489">Methyltransferase</keyword>
<dbReference type="GO" id="GO:0003682">
    <property type="term" value="F:chromatin binding"/>
    <property type="evidence" value="ECO:0007669"/>
    <property type="project" value="TreeGrafter"/>
</dbReference>
<evidence type="ECO:0008006" key="12">
    <source>
        <dbReference type="Google" id="ProtNLM"/>
    </source>
</evidence>
<evidence type="ECO:0000256" key="2">
    <source>
        <dbReference type="ARBA" id="ARBA00022679"/>
    </source>
</evidence>
<dbReference type="Pfam" id="PF00856">
    <property type="entry name" value="SET"/>
    <property type="match status" value="1"/>
</dbReference>
<evidence type="ECO:0000259" key="9">
    <source>
        <dbReference type="PROSITE" id="PS51633"/>
    </source>
</evidence>
<dbReference type="PROSITE" id="PS51633">
    <property type="entry name" value="CXC"/>
    <property type="match status" value="1"/>
</dbReference>
<evidence type="ECO:0000256" key="6">
    <source>
        <dbReference type="ARBA" id="ARBA00048568"/>
    </source>
</evidence>
<organism evidence="10 11">
    <name type="scientific">Stemphylium lycopersici</name>
    <name type="common">Tomato gray leaf spot disease fungus</name>
    <name type="synonym">Thyrospora lycopersici</name>
    <dbReference type="NCBI Taxonomy" id="183478"/>
    <lineage>
        <taxon>Eukaryota</taxon>
        <taxon>Fungi</taxon>
        <taxon>Dikarya</taxon>
        <taxon>Ascomycota</taxon>
        <taxon>Pezizomycotina</taxon>
        <taxon>Dothideomycetes</taxon>
        <taxon>Pleosporomycetidae</taxon>
        <taxon>Pleosporales</taxon>
        <taxon>Pleosporineae</taxon>
        <taxon>Pleosporaceae</taxon>
        <taxon>Stemphylium</taxon>
    </lineage>
</organism>
<feature type="compositionally biased region" description="Polar residues" evidence="7">
    <location>
        <begin position="1350"/>
        <end position="1360"/>
    </location>
</feature>
<evidence type="ECO:0000313" key="10">
    <source>
        <dbReference type="EMBL" id="RAR15681.1"/>
    </source>
</evidence>
<reference evidence="11" key="1">
    <citation type="submission" date="2018-05" db="EMBL/GenBank/DDBJ databases">
        <title>Draft genome sequence of Stemphylium lycopersici strain CIDEFI 213.</title>
        <authorList>
            <person name="Medina R."/>
            <person name="Franco M.E.E."/>
            <person name="Lucentini C.G."/>
            <person name="Saparrat M.C.N."/>
            <person name="Balatti P.A."/>
        </authorList>
    </citation>
    <scope>NUCLEOTIDE SEQUENCE [LARGE SCALE GENOMIC DNA]</scope>
    <source>
        <strain evidence="11">CIDEFI 213</strain>
    </source>
</reference>
<feature type="region of interest" description="Disordered" evidence="7">
    <location>
        <begin position="293"/>
        <end position="431"/>
    </location>
</feature>
<comment type="caution">
    <text evidence="10">The sequence shown here is derived from an EMBL/GenBank/DDBJ whole genome shotgun (WGS) entry which is preliminary data.</text>
</comment>
<keyword evidence="11" id="KW-1185">Reference proteome</keyword>
<dbReference type="Proteomes" id="UP000249619">
    <property type="component" value="Unassembled WGS sequence"/>
</dbReference>
<protein>
    <recommendedName>
        <fullName evidence="12">SET domain-containing protein</fullName>
    </recommendedName>
</protein>
<dbReference type="InterPro" id="IPR045318">
    <property type="entry name" value="EZH1/2-like"/>
</dbReference>
<feature type="compositionally biased region" description="Low complexity" evidence="7">
    <location>
        <begin position="22"/>
        <end position="39"/>
    </location>
</feature>
<evidence type="ECO:0000259" key="8">
    <source>
        <dbReference type="PROSITE" id="PS50280"/>
    </source>
</evidence>
<keyword evidence="5" id="KW-0804">Transcription</keyword>
<evidence type="ECO:0000256" key="1">
    <source>
        <dbReference type="ARBA" id="ARBA00022603"/>
    </source>
</evidence>
<sequence>MARGDSLDAPITLEDDDDGHESAPVHVPAPHAPASVHAPFPLPLPLPAVRRRNRQTLDQDDIEEVEHQTAWERAAAQKAQRAKGRQRTANSNTIGDLLGEHHDKEEGSNEEPPVERPPSVKPTAIIDLLTDEDGPTAARMTQQSNSMGIRQPTSHPRYLPAPHPHMLNSLYMPQEAQYPHSSPAAVPFLRTFASAHRLQPVYQLLPSNSTPQDTVGRFVEASRSSASARVPTFQPAPAVPINKMLNHEASPSEPIHLSLSTPIFQNEPVELGAVSVVPLSLQPIRGFADYHRERTTTSRVNTTLERASPAEHADNLDEPSSMSTTTRSSRGSGVTVLSPRQKAIKSVRRRPYVTVRAPPQSPPDDHESASQDHVQIGQNNATPRTRGPSPDVESVARPSTAANPEINLTERPKDRHPTIERLLSEPQEPDEPAVSRILEIFEEPTSNTADLLVHPSVAPSVELAREPEALSPTLDATTDNTPILPPAEEAFYEFRPPENDAAPDVDRDDNIRSALTSNVHDLINTRSAIDACLRRHVAERHESHAYLAWSKMWRQRTFQEQDLRARNRKQKRPTQSTLPEECIQHTSPFSDMPSIQIPFDRGYSAKGFPDMGQEVFIKAKPKDTVVRSAMSVPTTKYLSDAVTIPPFKEYVSLRNNFLADNESKLLATPYFQDEDYKAREDLLYALPFIYELTHDEKGPLDFRKEQCRFYQAPIEAFLAEIGISWNEVLYWLLASDKEITEINAAMPGFQPYKKAVLERSRYNIEEFERDGEAKKTILFDRDEDKWRNFLQQLKEPDTVDLRLAAIACAAILQECEFSIWYLAQQSSVVQDNVIRKTAKGKNALQVTYRHTMCRVCHQHNCLLHGELRQVPEDSWMTDSEQEEQEVDESRRGSGSTHDEEPDPLPAHFHDDSDIEKVINYKLPANPDAFTVCPEAEMIATKGAKPPPGKFNANWWLQRDLTQHWEKRKPFFPCFHPGSCETAQCRCYREGINCEKTCKCPRSCNRRFPGCSCTMNPGKRVCESDKCLCVKFNRECDADLCGSCGATEILDPVNRYNEDVIARNCFNVAIQRGVPRKTLLGHSEVHGFGLYMGEDIEKGEYIGEYTGEAISVKEGDRRLTIYDYQKTMYLFRLNSKQEVDATYMGNKLRFINNADEKYTNCAPKNLLCNTVFRIALFATTNMKAGTELYFNYNYPKEKTAQFKQPNGKIVAVKQNKPKGKKAGSSAGVDPPTEDRSRIIAATAKARAAKAAKRAALMEEEAAMSATRRVSGPLQARKTAVSTIGRKRVSKLRHQGLGKSESTGSEAGVDAEASDDEIPVTGESQETVASQYVEDTDEEDEAFVLERASRSKVAQTSYTTRQRGPGRPRKRASDIAPVVAVKKKGKLGGARPGAGRKRKRPIVANSDDE</sequence>
<dbReference type="GO" id="GO:0005634">
    <property type="term" value="C:nucleus"/>
    <property type="evidence" value="ECO:0007669"/>
    <property type="project" value="TreeGrafter"/>
</dbReference>
<dbReference type="InterPro" id="IPR026489">
    <property type="entry name" value="CXC_dom"/>
</dbReference>
<dbReference type="EMBL" id="QGDH01000009">
    <property type="protein sequence ID" value="RAR15681.1"/>
    <property type="molecule type" value="Genomic_DNA"/>
</dbReference>
<dbReference type="Pfam" id="PF18264">
    <property type="entry name" value="preSET_CXC"/>
    <property type="match status" value="1"/>
</dbReference>
<feature type="compositionally biased region" description="Basic residues" evidence="7">
    <location>
        <begin position="1283"/>
        <end position="1294"/>
    </location>
</feature>
<dbReference type="InterPro" id="IPR046341">
    <property type="entry name" value="SET_dom_sf"/>
</dbReference>
<dbReference type="GO" id="GO:0031507">
    <property type="term" value="P:heterochromatin formation"/>
    <property type="evidence" value="ECO:0007669"/>
    <property type="project" value="TreeGrafter"/>
</dbReference>
<evidence type="ECO:0000256" key="7">
    <source>
        <dbReference type="SAM" id="MobiDB-lite"/>
    </source>
</evidence>